<organism evidence="1 2">
    <name type="scientific">Dentiscutata erythropus</name>
    <dbReference type="NCBI Taxonomy" id="1348616"/>
    <lineage>
        <taxon>Eukaryota</taxon>
        <taxon>Fungi</taxon>
        <taxon>Fungi incertae sedis</taxon>
        <taxon>Mucoromycota</taxon>
        <taxon>Glomeromycotina</taxon>
        <taxon>Glomeromycetes</taxon>
        <taxon>Diversisporales</taxon>
        <taxon>Gigasporaceae</taxon>
        <taxon>Dentiscutata</taxon>
    </lineage>
</organism>
<accession>A0A9N8WQU1</accession>
<evidence type="ECO:0000313" key="1">
    <source>
        <dbReference type="EMBL" id="CAG8495022.1"/>
    </source>
</evidence>
<evidence type="ECO:0000313" key="2">
    <source>
        <dbReference type="Proteomes" id="UP000789405"/>
    </source>
</evidence>
<sequence>MPFSWHTGYQQADHRCIGNVQKTGALDHAAMQQSILTFLHFYISAKKDMKCKSIIYEFIKQVLVNRGQLQPRHIDITITKIISNFYV</sequence>
<dbReference type="EMBL" id="CAJVPY010000845">
    <property type="protein sequence ID" value="CAG8495022.1"/>
    <property type="molecule type" value="Genomic_DNA"/>
</dbReference>
<dbReference type="AlphaFoldDB" id="A0A9N8WQU1"/>
<keyword evidence="2" id="KW-1185">Reference proteome</keyword>
<dbReference type="Proteomes" id="UP000789405">
    <property type="component" value="Unassembled WGS sequence"/>
</dbReference>
<reference evidence="1" key="1">
    <citation type="submission" date="2021-06" db="EMBL/GenBank/DDBJ databases">
        <authorList>
            <person name="Kallberg Y."/>
            <person name="Tangrot J."/>
            <person name="Rosling A."/>
        </authorList>
    </citation>
    <scope>NUCLEOTIDE SEQUENCE</scope>
    <source>
        <strain evidence="1">MA453B</strain>
    </source>
</reference>
<gene>
    <name evidence="1" type="ORF">DERYTH_LOCUS2607</name>
</gene>
<name>A0A9N8WQU1_9GLOM</name>
<proteinExistence type="predicted"/>
<comment type="caution">
    <text evidence="1">The sequence shown here is derived from an EMBL/GenBank/DDBJ whole genome shotgun (WGS) entry which is preliminary data.</text>
</comment>
<protein>
    <submittedName>
        <fullName evidence="1">6172_t:CDS:1</fullName>
    </submittedName>
</protein>